<dbReference type="EMBL" id="AOPZ01000069">
    <property type="protein sequence ID" value="EPH45005.1"/>
    <property type="molecule type" value="Genomic_DNA"/>
</dbReference>
<accession>S4A2R6</accession>
<dbReference type="OrthoDB" id="5194337at2"/>
<keyword evidence="2" id="KW-1133">Transmembrane helix</keyword>
<evidence type="ECO:0000256" key="2">
    <source>
        <dbReference type="SAM" id="Phobius"/>
    </source>
</evidence>
<feature type="region of interest" description="Disordered" evidence="1">
    <location>
        <begin position="112"/>
        <end position="142"/>
    </location>
</feature>
<feature type="compositionally biased region" description="Basic and acidic residues" evidence="1">
    <location>
        <begin position="123"/>
        <end position="142"/>
    </location>
</feature>
<sequence>MDVEVITEGPDASDELRSLQAWLGDVQELRGRVSDRERPPEPGTLGPALDALLVTVGPGGAATALAAAVIAWLRTRRGEVRIKVTLPGRRSLELTAKGVSGLDAESLRRQVADVAGTLAPERTSPENGEREPAAGPERRELP</sequence>
<evidence type="ECO:0000313" key="4">
    <source>
        <dbReference type="Proteomes" id="UP000014629"/>
    </source>
</evidence>
<dbReference type="Pfam" id="PF19953">
    <property type="entry name" value="EACC1"/>
    <property type="match status" value="1"/>
</dbReference>
<dbReference type="AlphaFoldDB" id="S4A2R6"/>
<comment type="caution">
    <text evidence="3">The sequence shown here is derived from an EMBL/GenBank/DDBJ whole genome shotgun (WGS) entry which is preliminary data.</text>
</comment>
<gene>
    <name evidence="3" type="ORF">STRAU_1906</name>
</gene>
<organism evidence="3 4">
    <name type="scientific">Streptomyces aurantiacus JA 4570</name>
    <dbReference type="NCBI Taxonomy" id="1286094"/>
    <lineage>
        <taxon>Bacteria</taxon>
        <taxon>Bacillati</taxon>
        <taxon>Actinomycetota</taxon>
        <taxon>Actinomycetes</taxon>
        <taxon>Kitasatosporales</taxon>
        <taxon>Streptomycetaceae</taxon>
        <taxon>Streptomyces</taxon>
        <taxon>Streptomyces aurantiacus group</taxon>
    </lineage>
</organism>
<dbReference type="Proteomes" id="UP000014629">
    <property type="component" value="Unassembled WGS sequence"/>
</dbReference>
<keyword evidence="4" id="KW-1185">Reference proteome</keyword>
<dbReference type="PATRIC" id="fig|1286094.4.peg.1884"/>
<evidence type="ECO:0000256" key="1">
    <source>
        <dbReference type="SAM" id="MobiDB-lite"/>
    </source>
</evidence>
<proteinExistence type="predicted"/>
<protein>
    <submittedName>
        <fullName evidence="3">Uncharacterized protein</fullName>
    </submittedName>
</protein>
<dbReference type="RefSeq" id="WP_016640036.1">
    <property type="nucleotide sequence ID" value="NZ_AOPZ01000069.1"/>
</dbReference>
<keyword evidence="2" id="KW-0812">Transmembrane</keyword>
<reference evidence="3 4" key="1">
    <citation type="submission" date="2013-02" db="EMBL/GenBank/DDBJ databases">
        <title>Draft Genome Sequence of Streptomyces aurantiacus, Which Produces Setomimycin.</title>
        <authorList>
            <person name="Gruening B.A."/>
            <person name="Praeg A."/>
            <person name="Erxleben A."/>
            <person name="Guenther S."/>
            <person name="Mueller M."/>
        </authorList>
    </citation>
    <scope>NUCLEOTIDE SEQUENCE [LARGE SCALE GENOMIC DNA]</scope>
    <source>
        <strain evidence="3 4">JA 4570</strain>
    </source>
</reference>
<keyword evidence="2" id="KW-0472">Membrane</keyword>
<evidence type="ECO:0000313" key="3">
    <source>
        <dbReference type="EMBL" id="EPH45005.1"/>
    </source>
</evidence>
<name>S4A2R6_9ACTN</name>
<feature type="transmembrane region" description="Helical" evidence="2">
    <location>
        <begin position="51"/>
        <end position="73"/>
    </location>
</feature>
<dbReference type="InterPro" id="IPR045428">
    <property type="entry name" value="EACC1"/>
</dbReference>